<comment type="caution">
    <text evidence="2">The sequence shown here is derived from an EMBL/GenBank/DDBJ whole genome shotgun (WGS) entry which is preliminary data.</text>
</comment>
<name>A0ABV9D6T0_9MICO</name>
<keyword evidence="3" id="KW-1185">Reference proteome</keyword>
<evidence type="ECO:0000313" key="3">
    <source>
        <dbReference type="Proteomes" id="UP001595955"/>
    </source>
</evidence>
<feature type="compositionally biased region" description="Basic and acidic residues" evidence="1">
    <location>
        <begin position="1"/>
        <end position="14"/>
    </location>
</feature>
<sequence>MPIARARRDPDGARGRAGRGPVPHSEVPGPPPRAVGLHPGSVGPDLALLTGAGNRALAGLVAVSRQVDVVAEEAPVQEAPRLDAAAVADARRYYTSQPWLYTPAILTQLREALGLAAAGGADDALVLAVADWQAADGAGDPALAVDGKAGPRTLPRIFASGLNSDGEGEAFGEEVQTDVVDEWAALASPAARRDRLVERVNARLAAAGVPAVTPAADASGVSAGAFDFPTWRMLIGDAALGGASIAADAARNVADTVYHEARHAEQWFRMAQLRAGQGLTARAIATELGIPARIAAAARAAPLPRGTMPAVVAQGWWDSVYGARSEERGRVLTEATAAAAARNAARAAFDADPSEANRVALEAAQARFDPAFEAYRNLPEENDAWATAPAAGAGITRGSPAPPTIDEAAGSPPAAGGGPAHGVLPEEDLP</sequence>
<organism evidence="2 3">
    <name type="scientific">Georgenia faecalis</name>
    <dbReference type="NCBI Taxonomy" id="2483799"/>
    <lineage>
        <taxon>Bacteria</taxon>
        <taxon>Bacillati</taxon>
        <taxon>Actinomycetota</taxon>
        <taxon>Actinomycetes</taxon>
        <taxon>Micrococcales</taxon>
        <taxon>Bogoriellaceae</taxon>
        <taxon>Georgenia</taxon>
    </lineage>
</organism>
<protein>
    <submittedName>
        <fullName evidence="2">Uncharacterized protein</fullName>
    </submittedName>
</protein>
<proteinExistence type="predicted"/>
<reference evidence="3" key="1">
    <citation type="journal article" date="2019" name="Int. J. Syst. Evol. Microbiol.">
        <title>The Global Catalogue of Microorganisms (GCM) 10K type strain sequencing project: providing services to taxonomists for standard genome sequencing and annotation.</title>
        <authorList>
            <consortium name="The Broad Institute Genomics Platform"/>
            <consortium name="The Broad Institute Genome Sequencing Center for Infectious Disease"/>
            <person name="Wu L."/>
            <person name="Ma J."/>
        </authorList>
    </citation>
    <scope>NUCLEOTIDE SEQUENCE [LARGE SCALE GENOMIC DNA]</scope>
    <source>
        <strain evidence="3">JCM 3369</strain>
    </source>
</reference>
<dbReference type="EMBL" id="JBHSGF010000002">
    <property type="protein sequence ID" value="MFC4554332.1"/>
    <property type="molecule type" value="Genomic_DNA"/>
</dbReference>
<feature type="region of interest" description="Disordered" evidence="1">
    <location>
        <begin position="1"/>
        <end position="34"/>
    </location>
</feature>
<evidence type="ECO:0000313" key="2">
    <source>
        <dbReference type="EMBL" id="MFC4554332.1"/>
    </source>
</evidence>
<dbReference type="Proteomes" id="UP001595955">
    <property type="component" value="Unassembled WGS sequence"/>
</dbReference>
<evidence type="ECO:0000256" key="1">
    <source>
        <dbReference type="SAM" id="MobiDB-lite"/>
    </source>
</evidence>
<dbReference type="RefSeq" id="WP_122824854.1">
    <property type="nucleotide sequence ID" value="NZ_CP033325.1"/>
</dbReference>
<accession>A0ABV9D6T0</accession>
<feature type="region of interest" description="Disordered" evidence="1">
    <location>
        <begin position="391"/>
        <end position="430"/>
    </location>
</feature>
<gene>
    <name evidence="2" type="ORF">ACFO3F_03640</name>
</gene>